<dbReference type="InterPro" id="IPR010982">
    <property type="entry name" value="Lambda_DNA-bd_dom_sf"/>
</dbReference>
<dbReference type="InterPro" id="IPR053163">
    <property type="entry name" value="HTH-type_regulator_Rgg"/>
</dbReference>
<dbReference type="SMART" id="SM00028">
    <property type="entry name" value="TPR"/>
    <property type="match status" value="3"/>
</dbReference>
<dbReference type="InterPro" id="IPR011990">
    <property type="entry name" value="TPR-like_helical_dom_sf"/>
</dbReference>
<proteinExistence type="predicted"/>
<dbReference type="Pfam" id="PF18768">
    <property type="entry name" value="RNPP_C"/>
    <property type="match status" value="1"/>
</dbReference>
<dbReference type="SUPFAM" id="SSF48452">
    <property type="entry name" value="TPR-like"/>
    <property type="match status" value="1"/>
</dbReference>
<gene>
    <name evidence="2" type="ORF">DET59_10525</name>
</gene>
<dbReference type="PANTHER" id="PTHR37038:SF14">
    <property type="entry name" value="TRANSCRIPTIONAL ACTIVATOR"/>
    <property type="match status" value="1"/>
</dbReference>
<name>A0A366EQR8_9BACI</name>
<dbReference type="RefSeq" id="WP_113969192.1">
    <property type="nucleotide sequence ID" value="NZ_QNRJ01000005.1"/>
</dbReference>
<dbReference type="Gene3D" id="1.25.40.10">
    <property type="entry name" value="Tetratricopeptide repeat domain"/>
    <property type="match status" value="1"/>
</dbReference>
<dbReference type="CDD" id="cd00093">
    <property type="entry name" value="HTH_XRE"/>
    <property type="match status" value="1"/>
</dbReference>
<dbReference type="InterPro" id="IPR019734">
    <property type="entry name" value="TPR_rpt"/>
</dbReference>
<dbReference type="GO" id="GO:0003677">
    <property type="term" value="F:DNA binding"/>
    <property type="evidence" value="ECO:0007669"/>
    <property type="project" value="InterPro"/>
</dbReference>
<dbReference type="SMART" id="SM00530">
    <property type="entry name" value="HTH_XRE"/>
    <property type="match status" value="1"/>
</dbReference>
<reference evidence="2 3" key="1">
    <citation type="submission" date="2018-06" db="EMBL/GenBank/DDBJ databases">
        <title>Freshwater and sediment microbial communities from various areas in North America, analyzing microbe dynamics in response to fracking.</title>
        <authorList>
            <person name="Lamendella R."/>
        </authorList>
    </citation>
    <scope>NUCLEOTIDE SEQUENCE [LARGE SCALE GENOMIC DNA]</scope>
    <source>
        <strain evidence="2 3">97B</strain>
    </source>
</reference>
<dbReference type="InterPro" id="IPR001387">
    <property type="entry name" value="Cro/C1-type_HTH"/>
</dbReference>
<comment type="caution">
    <text evidence="2">The sequence shown here is derived from an EMBL/GenBank/DDBJ whole genome shotgun (WGS) entry which is preliminary data.</text>
</comment>
<evidence type="ECO:0000259" key="1">
    <source>
        <dbReference type="PROSITE" id="PS50943"/>
    </source>
</evidence>
<evidence type="ECO:0000313" key="3">
    <source>
        <dbReference type="Proteomes" id="UP000252118"/>
    </source>
</evidence>
<organism evidence="2 3">
    <name type="scientific">Rossellomorea aquimaris</name>
    <dbReference type="NCBI Taxonomy" id="189382"/>
    <lineage>
        <taxon>Bacteria</taxon>
        <taxon>Bacillati</taxon>
        <taxon>Bacillota</taxon>
        <taxon>Bacilli</taxon>
        <taxon>Bacillales</taxon>
        <taxon>Bacillaceae</taxon>
        <taxon>Rossellomorea</taxon>
    </lineage>
</organism>
<feature type="domain" description="HTH cro/C1-type" evidence="1">
    <location>
        <begin position="10"/>
        <end position="63"/>
    </location>
</feature>
<protein>
    <submittedName>
        <fullName evidence="2">Tetratricopeptide repeat protein</fullName>
    </submittedName>
</protein>
<dbReference type="AlphaFoldDB" id="A0A366EQR8"/>
<dbReference type="OrthoDB" id="1150409at2"/>
<sequence length="292" mass="34398">MDFSIVGQKIKELRKNIGLSQEELAEGICTQAQISKIEKGDVFPYASTLFLISRKLGVDVNYFFDIGMTPRLDYVLEVGRQLQIARRNMDYKEMKEVVTAEEENPLFFNNNRNLQLLKWHKGIYQFELDKDLEKAEATLRKSISLTHTTDKIWTEREIEILLTIGVMYFEEGIFERASEIYQEVKSHIEALPHLTDYTIKTRLYYNIARVLTRLGDIDQSTKYCKDAIDWCILKDNMYLLGELHYHIGYNYELQGKLAEAEKYMQKALIVFELQGDDKFIQYIRRKIEKLTI</sequence>
<dbReference type="SUPFAM" id="SSF47413">
    <property type="entry name" value="lambda repressor-like DNA-binding domains"/>
    <property type="match status" value="1"/>
</dbReference>
<dbReference type="Proteomes" id="UP000252118">
    <property type="component" value="Unassembled WGS sequence"/>
</dbReference>
<evidence type="ECO:0000313" key="2">
    <source>
        <dbReference type="EMBL" id="RBP04738.1"/>
    </source>
</evidence>
<dbReference type="EMBL" id="QNRJ01000005">
    <property type="protein sequence ID" value="RBP04738.1"/>
    <property type="molecule type" value="Genomic_DNA"/>
</dbReference>
<accession>A0A366EQR8</accession>
<dbReference type="PROSITE" id="PS50943">
    <property type="entry name" value="HTH_CROC1"/>
    <property type="match status" value="1"/>
</dbReference>
<dbReference type="InterPro" id="IPR041315">
    <property type="entry name" value="PlcR_TPR"/>
</dbReference>
<dbReference type="PANTHER" id="PTHR37038">
    <property type="entry name" value="TRANSCRIPTIONAL REGULATOR-RELATED"/>
    <property type="match status" value="1"/>
</dbReference>
<dbReference type="Pfam" id="PF01381">
    <property type="entry name" value="HTH_3"/>
    <property type="match status" value="1"/>
</dbReference>